<gene>
    <name evidence="1" type="ORF">BT62DRAFT_1011262</name>
</gene>
<evidence type="ECO:0000313" key="1">
    <source>
        <dbReference type="EMBL" id="KAG7441695.1"/>
    </source>
</evidence>
<evidence type="ECO:0000313" key="2">
    <source>
        <dbReference type="Proteomes" id="UP000812287"/>
    </source>
</evidence>
<protein>
    <submittedName>
        <fullName evidence="1">Uncharacterized protein</fullName>
    </submittedName>
</protein>
<dbReference type="AlphaFoldDB" id="A0A9P8ANA9"/>
<organism evidence="1 2">
    <name type="scientific">Guyanagaster necrorhizus</name>
    <dbReference type="NCBI Taxonomy" id="856835"/>
    <lineage>
        <taxon>Eukaryota</taxon>
        <taxon>Fungi</taxon>
        <taxon>Dikarya</taxon>
        <taxon>Basidiomycota</taxon>
        <taxon>Agaricomycotina</taxon>
        <taxon>Agaricomycetes</taxon>
        <taxon>Agaricomycetidae</taxon>
        <taxon>Agaricales</taxon>
        <taxon>Marasmiineae</taxon>
        <taxon>Physalacriaceae</taxon>
        <taxon>Guyanagaster</taxon>
    </lineage>
</organism>
<reference evidence="1" key="1">
    <citation type="submission" date="2020-11" db="EMBL/GenBank/DDBJ databases">
        <title>Adaptations for nitrogen fixation in a non-lichenized fungal sporocarp promotes dispersal by wood-feeding termites.</title>
        <authorList>
            <consortium name="DOE Joint Genome Institute"/>
            <person name="Koch R.A."/>
            <person name="Yoon G."/>
            <person name="Arayal U."/>
            <person name="Lail K."/>
            <person name="Amirebrahimi M."/>
            <person name="Labutti K."/>
            <person name="Lipzen A."/>
            <person name="Riley R."/>
            <person name="Barry K."/>
            <person name="Henrissat B."/>
            <person name="Grigoriev I.V."/>
            <person name="Herr J.R."/>
            <person name="Aime M.C."/>
        </authorList>
    </citation>
    <scope>NUCLEOTIDE SEQUENCE</scope>
    <source>
        <strain evidence="1">MCA 3950</strain>
    </source>
</reference>
<sequence length="182" mass="20398">MDLAGLLTLPTDTFGEQSCDVDFPDLFPTPPPPSNGNNALSGRRTKAVPTEVFAIGLSNGFHCKDLVMALVADDPTLLLCYVERWLKIFAGEIILDHASDPRRFTENRPWMFHCGLPIGSRIHVICCRPKLNLDNFDLQSLYRPSSPRTFIAVLSPPCSPANHRPPLFERNLQSYKSRYDGQ</sequence>
<name>A0A9P8ANA9_9AGAR</name>
<dbReference type="RefSeq" id="XP_043035195.1">
    <property type="nucleotide sequence ID" value="XM_043177767.1"/>
</dbReference>
<dbReference type="GeneID" id="66100054"/>
<comment type="caution">
    <text evidence="1">The sequence shown here is derived from an EMBL/GenBank/DDBJ whole genome shotgun (WGS) entry which is preliminary data.</text>
</comment>
<dbReference type="EMBL" id="MU250557">
    <property type="protein sequence ID" value="KAG7441695.1"/>
    <property type="molecule type" value="Genomic_DNA"/>
</dbReference>
<dbReference type="Proteomes" id="UP000812287">
    <property type="component" value="Unassembled WGS sequence"/>
</dbReference>
<proteinExistence type="predicted"/>
<keyword evidence="2" id="KW-1185">Reference proteome</keyword>
<dbReference type="OrthoDB" id="1735038at2759"/>
<accession>A0A9P8ANA9</accession>